<comment type="caution">
    <text evidence="1">The sequence shown here is derived from an EMBL/GenBank/DDBJ whole genome shotgun (WGS) entry which is preliminary data.</text>
</comment>
<evidence type="ECO:0000313" key="2">
    <source>
        <dbReference type="Proteomes" id="UP001150603"/>
    </source>
</evidence>
<organism evidence="1 2">
    <name type="scientific">Linderina macrospora</name>
    <dbReference type="NCBI Taxonomy" id="4868"/>
    <lineage>
        <taxon>Eukaryota</taxon>
        <taxon>Fungi</taxon>
        <taxon>Fungi incertae sedis</taxon>
        <taxon>Zoopagomycota</taxon>
        <taxon>Kickxellomycotina</taxon>
        <taxon>Kickxellomycetes</taxon>
        <taxon>Kickxellales</taxon>
        <taxon>Kickxellaceae</taxon>
        <taxon>Linderina</taxon>
    </lineage>
</organism>
<dbReference type="EMBL" id="JANBPW010004001">
    <property type="protein sequence ID" value="KAJ1936096.1"/>
    <property type="molecule type" value="Genomic_DNA"/>
</dbReference>
<dbReference type="Proteomes" id="UP001150603">
    <property type="component" value="Unassembled WGS sequence"/>
</dbReference>
<protein>
    <submittedName>
        <fullName evidence="1">Uncharacterized protein</fullName>
    </submittedName>
</protein>
<evidence type="ECO:0000313" key="1">
    <source>
        <dbReference type="EMBL" id="KAJ1936096.1"/>
    </source>
</evidence>
<gene>
    <name evidence="1" type="ORF">FBU59_005167</name>
</gene>
<keyword evidence="2" id="KW-1185">Reference proteome</keyword>
<reference evidence="1" key="1">
    <citation type="submission" date="2022-07" db="EMBL/GenBank/DDBJ databases">
        <title>Phylogenomic reconstructions and comparative analyses of Kickxellomycotina fungi.</title>
        <authorList>
            <person name="Reynolds N.K."/>
            <person name="Stajich J.E."/>
            <person name="Barry K."/>
            <person name="Grigoriev I.V."/>
            <person name="Crous P."/>
            <person name="Smith M.E."/>
        </authorList>
    </citation>
    <scope>NUCLEOTIDE SEQUENCE</scope>
    <source>
        <strain evidence="1">NRRL 5244</strain>
    </source>
</reference>
<name>A0ACC1J3F9_9FUNG</name>
<sequence length="453" mass="47123">MPAVARLSPSDAEDYLGRPEGRRMSKVWRQAFNGTSCACPDAQCVVRQLFAMLGVEESKADYGPEIKRRASRPAKGETDNPLSSPLAGSVRSPENGKPRRSSAHSRKASEVGLDGASADPPSPSAQRRQARTTTTNNSFGYENGSNADNVPGQAPGDMTGEQYVGDGRRKSSGDSNLRQTMDRPSDMEDLEEDDDDHERYGNEQRRGANGDDSNGLVSMEPSSSENGRVKSGEKRGRKRRAWQINGEGAHGTGPGSLGISTHSKGNGKKRRTSSNNPSSSSTSPTSLMLPQKKIWMSQYIELAGANAGVNEAARVEDIGGFVIEEPSPKKSPRPAAKTVAEPSPTAPSDSSSAVALPTQPAAVKTEDGSAMDVDSKPSAGAGKPDLEVSISGNEAAGVTKPVSPDAPATGTVPPSASSPVLSPMADGSSSGVPPKEPEQAGAEDAAGEQADAS</sequence>
<feature type="non-terminal residue" evidence="1">
    <location>
        <position position="453"/>
    </location>
</feature>
<proteinExistence type="predicted"/>
<accession>A0ACC1J3F9</accession>